<comment type="similarity">
    <text evidence="1">Belongs to the FAH family.</text>
</comment>
<dbReference type="GeneID" id="114248755"/>
<sequence length="330" mass="36203">MSRVIGGSALSFMKSHILSKSVNKIDIFLNTIRCFSVTKTRNMKLVQFSYKDSPKNIRVGYLEGDDIVDINKADSSLPTTLLQILRNGDLEKVKKLKSTKPATIPLSSVTLTAPIHGVDKILCIGLNYKDHCQEQNLTPPPVPMVFSKFSSTIIGPDQPVRIRTDVTKKVDWEVELCVVVGREASCVREEDALQHVAGYTVAQDISARDWQKEKNMGQFLLGKSMDTFCPLGPCVLTSDEVGAAVELRVSCSLNGVLKQSSSTAQLVHSIPSLLHRISSVMTLVPGDLILTGTPGGVGMYRQPPEYLQPGDVLTSEIEKIGAFDVRIEKF</sequence>
<evidence type="ECO:0000313" key="7">
    <source>
        <dbReference type="RefSeq" id="XP_028037969.1"/>
    </source>
</evidence>
<dbReference type="PANTHER" id="PTHR42796:SF4">
    <property type="entry name" value="FUMARYLACETOACETATE HYDROLASE DOMAIN-CONTAINING PROTEIN 2A"/>
    <property type="match status" value="1"/>
</dbReference>
<evidence type="ECO:0000313" key="6">
    <source>
        <dbReference type="RefSeq" id="XP_028037968.1"/>
    </source>
</evidence>
<organism evidence="4 6">
    <name type="scientific">Bombyx mandarina</name>
    <name type="common">Wild silk moth</name>
    <name type="synonym">Wild silkworm</name>
    <dbReference type="NCBI Taxonomy" id="7092"/>
    <lineage>
        <taxon>Eukaryota</taxon>
        <taxon>Metazoa</taxon>
        <taxon>Ecdysozoa</taxon>
        <taxon>Arthropoda</taxon>
        <taxon>Hexapoda</taxon>
        <taxon>Insecta</taxon>
        <taxon>Pterygota</taxon>
        <taxon>Neoptera</taxon>
        <taxon>Endopterygota</taxon>
        <taxon>Lepidoptera</taxon>
        <taxon>Glossata</taxon>
        <taxon>Ditrysia</taxon>
        <taxon>Bombycoidea</taxon>
        <taxon>Bombycidae</taxon>
        <taxon>Bombycinae</taxon>
        <taxon>Bombyx</taxon>
    </lineage>
</organism>
<dbReference type="AlphaFoldDB" id="A0A6J2K8P0"/>
<evidence type="ECO:0000256" key="2">
    <source>
        <dbReference type="ARBA" id="ARBA00022723"/>
    </source>
</evidence>
<keyword evidence="2" id="KW-0479">Metal-binding</keyword>
<gene>
    <name evidence="5 6 7" type="primary">LOC114248755</name>
</gene>
<dbReference type="Pfam" id="PF01557">
    <property type="entry name" value="FAA_hydrolase"/>
    <property type="match status" value="1"/>
</dbReference>
<proteinExistence type="inferred from homology"/>
<dbReference type="RefSeq" id="XP_028037969.1">
    <property type="nucleotide sequence ID" value="XM_028182168.1"/>
</dbReference>
<dbReference type="Gene3D" id="3.90.850.10">
    <property type="entry name" value="Fumarylacetoacetase-like, C-terminal domain"/>
    <property type="match status" value="1"/>
</dbReference>
<evidence type="ECO:0000313" key="4">
    <source>
        <dbReference type="Proteomes" id="UP000504629"/>
    </source>
</evidence>
<dbReference type="InterPro" id="IPR036663">
    <property type="entry name" value="Fumarylacetoacetase_C_sf"/>
</dbReference>
<feature type="domain" description="Fumarylacetoacetase-like C-terminal" evidence="3">
    <location>
        <begin position="120"/>
        <end position="327"/>
    </location>
</feature>
<dbReference type="RefSeq" id="XP_028037967.1">
    <property type="nucleotide sequence ID" value="XM_028182166.1"/>
</dbReference>
<dbReference type="SUPFAM" id="SSF56529">
    <property type="entry name" value="FAH"/>
    <property type="match status" value="1"/>
</dbReference>
<dbReference type="GO" id="GO:0006107">
    <property type="term" value="P:oxaloacetate metabolic process"/>
    <property type="evidence" value="ECO:0007669"/>
    <property type="project" value="UniProtKB-ARBA"/>
</dbReference>
<accession>A0A6J2K8P0</accession>
<dbReference type="InterPro" id="IPR051121">
    <property type="entry name" value="FAH"/>
</dbReference>
<dbReference type="KEGG" id="bman:114248755"/>
<evidence type="ECO:0000259" key="3">
    <source>
        <dbReference type="Pfam" id="PF01557"/>
    </source>
</evidence>
<keyword evidence="4" id="KW-1185">Reference proteome</keyword>
<protein>
    <submittedName>
        <fullName evidence="5 6">Fumarylacetoacetate hydrolase domain-containing protein 2-like</fullName>
    </submittedName>
</protein>
<dbReference type="CTD" id="2166"/>
<dbReference type="PANTHER" id="PTHR42796">
    <property type="entry name" value="FUMARYLACETOACETATE HYDROLASE DOMAIN-CONTAINING PROTEIN 2A-RELATED"/>
    <property type="match status" value="1"/>
</dbReference>
<reference evidence="5 6" key="1">
    <citation type="submission" date="2025-04" db="UniProtKB">
        <authorList>
            <consortium name="RefSeq"/>
        </authorList>
    </citation>
    <scope>IDENTIFICATION</scope>
    <source>
        <tissue evidence="5 6">Silk gland</tissue>
    </source>
</reference>
<dbReference type="FunFam" id="3.90.850.10:FF:000002">
    <property type="entry name" value="2-hydroxyhepta-2,4-diene-1,7-dioate isomerase"/>
    <property type="match status" value="1"/>
</dbReference>
<name>A0A6J2K8P0_BOMMA</name>
<evidence type="ECO:0000256" key="1">
    <source>
        <dbReference type="ARBA" id="ARBA00010211"/>
    </source>
</evidence>
<dbReference type="RefSeq" id="XP_028037968.1">
    <property type="nucleotide sequence ID" value="XM_028182167.1"/>
</dbReference>
<dbReference type="OrthoDB" id="411064at2759"/>
<dbReference type="InterPro" id="IPR011234">
    <property type="entry name" value="Fumarylacetoacetase-like_C"/>
</dbReference>
<dbReference type="Proteomes" id="UP000504629">
    <property type="component" value="Unplaced"/>
</dbReference>
<dbReference type="GO" id="GO:0046872">
    <property type="term" value="F:metal ion binding"/>
    <property type="evidence" value="ECO:0007669"/>
    <property type="project" value="UniProtKB-KW"/>
</dbReference>
<dbReference type="GO" id="GO:0050163">
    <property type="term" value="F:oxaloacetate tautomerase activity"/>
    <property type="evidence" value="ECO:0007669"/>
    <property type="project" value="UniProtKB-ARBA"/>
</dbReference>
<evidence type="ECO:0000313" key="5">
    <source>
        <dbReference type="RefSeq" id="XP_028037967.1"/>
    </source>
</evidence>